<feature type="transmembrane region" description="Helical" evidence="9">
    <location>
        <begin position="12"/>
        <end position="35"/>
    </location>
</feature>
<evidence type="ECO:0000256" key="8">
    <source>
        <dbReference type="ARBA" id="ARBA00023303"/>
    </source>
</evidence>
<keyword evidence="5 9" id="KW-1133">Transmembrane helix</keyword>
<evidence type="ECO:0000256" key="7">
    <source>
        <dbReference type="ARBA" id="ARBA00023136"/>
    </source>
</evidence>
<keyword evidence="8 9" id="KW-0407">Ion channel</keyword>
<keyword evidence="4 9" id="KW-0812">Transmembrane</keyword>
<gene>
    <name evidence="9 10" type="primary">mscL</name>
    <name evidence="10" type="ORF">GcLGCM259_2041</name>
</gene>
<evidence type="ECO:0000256" key="2">
    <source>
        <dbReference type="ARBA" id="ARBA00022448"/>
    </source>
</evidence>
<organism evidence="10 11">
    <name type="scientific">Glutamicibacter creatinolyticus</name>
    <dbReference type="NCBI Taxonomy" id="162496"/>
    <lineage>
        <taxon>Bacteria</taxon>
        <taxon>Bacillati</taxon>
        <taxon>Actinomycetota</taxon>
        <taxon>Actinomycetes</taxon>
        <taxon>Micrococcales</taxon>
        <taxon>Micrococcaceae</taxon>
        <taxon>Glutamicibacter</taxon>
    </lineage>
</organism>
<dbReference type="PANTHER" id="PTHR30266">
    <property type="entry name" value="MECHANOSENSITIVE CHANNEL MSCL"/>
    <property type="match status" value="1"/>
</dbReference>
<dbReference type="InterPro" id="IPR001185">
    <property type="entry name" value="MS_channel"/>
</dbReference>
<dbReference type="KEGG" id="gcr:GcLGCM259_2041"/>
<reference evidence="10 11" key="1">
    <citation type="submission" date="2018-12" db="EMBL/GenBank/DDBJ databases">
        <title>Complete Genome Sequence of Glutamicibacter creatinolyticus strain LGCM259,isolated from an abscess of a 12-year-old mare in Italy.</title>
        <authorList>
            <person name="Santos R.G."/>
            <person name="Silva A.L."/>
            <person name="Seyffert N."/>
            <person name="Castro T.L.P."/>
            <person name="Attili A.R."/>
            <person name="Rifici C."/>
            <person name="Mazzullo G."/>
            <person name="Brenig B."/>
            <person name="Venanzi F."/>
            <person name="Azevedo V."/>
        </authorList>
    </citation>
    <scope>NUCLEOTIDE SEQUENCE [LARGE SCALE GENOMIC DNA]</scope>
    <source>
        <strain evidence="10 11">LGCM 259</strain>
    </source>
</reference>
<evidence type="ECO:0000256" key="5">
    <source>
        <dbReference type="ARBA" id="ARBA00022989"/>
    </source>
</evidence>
<dbReference type="PANTHER" id="PTHR30266:SF2">
    <property type="entry name" value="LARGE-CONDUCTANCE MECHANOSENSITIVE CHANNEL"/>
    <property type="match status" value="1"/>
</dbReference>
<keyword evidence="7 9" id="KW-0472">Membrane</keyword>
<evidence type="ECO:0000256" key="1">
    <source>
        <dbReference type="ARBA" id="ARBA00004141"/>
    </source>
</evidence>
<evidence type="ECO:0000256" key="6">
    <source>
        <dbReference type="ARBA" id="ARBA00023065"/>
    </source>
</evidence>
<dbReference type="HAMAP" id="MF_00115">
    <property type="entry name" value="MscL"/>
    <property type="match status" value="1"/>
</dbReference>
<comment type="subunit">
    <text evidence="9">Homopentamer.</text>
</comment>
<dbReference type="GO" id="GO:0008381">
    <property type="term" value="F:mechanosensitive monoatomic ion channel activity"/>
    <property type="evidence" value="ECO:0007669"/>
    <property type="project" value="UniProtKB-UniRule"/>
</dbReference>
<dbReference type="Gene3D" id="1.10.1200.120">
    <property type="entry name" value="Large-conductance mechanosensitive channel, MscL, domain 1"/>
    <property type="match status" value="1"/>
</dbReference>
<protein>
    <recommendedName>
        <fullName evidence="9">Large-conductance mechanosensitive channel</fullName>
    </recommendedName>
</protein>
<dbReference type="Proteomes" id="UP000307000">
    <property type="component" value="Chromosome"/>
</dbReference>
<accession>A0A5B7WUG6</accession>
<dbReference type="InterPro" id="IPR036019">
    <property type="entry name" value="MscL_channel"/>
</dbReference>
<sequence>MLKGFRDFIMQGNVVDLAVAVVIGAAFGAVVNALVDSVLMPLISALVGAPSFDDFLVFNINGNLIQVGVFLTALVNFLLIAAAVYFVIVLPMTKATEALKRHRGLEEEEEEPDPQLALLEQIRDELRTLR</sequence>
<dbReference type="AlphaFoldDB" id="A0A5B7WUG6"/>
<dbReference type="SUPFAM" id="SSF81330">
    <property type="entry name" value="Gated mechanosensitive channel"/>
    <property type="match status" value="1"/>
</dbReference>
<dbReference type="InterPro" id="IPR037673">
    <property type="entry name" value="MSC/AndL"/>
</dbReference>
<keyword evidence="2 9" id="KW-0813">Transport</keyword>
<dbReference type="PRINTS" id="PR01264">
    <property type="entry name" value="MECHCHANNEL"/>
</dbReference>
<dbReference type="Pfam" id="PF01741">
    <property type="entry name" value="MscL"/>
    <property type="match status" value="1"/>
</dbReference>
<evidence type="ECO:0000256" key="3">
    <source>
        <dbReference type="ARBA" id="ARBA00022475"/>
    </source>
</evidence>
<dbReference type="NCBIfam" id="TIGR00220">
    <property type="entry name" value="mscL"/>
    <property type="match status" value="1"/>
</dbReference>
<name>A0A5B7WUG6_9MICC</name>
<comment type="subcellular location">
    <subcellularLocation>
        <location evidence="9">Cell membrane</location>
        <topology evidence="9">Multi-pass membrane protein</topology>
    </subcellularLocation>
    <subcellularLocation>
        <location evidence="1">Membrane</location>
        <topology evidence="1">Multi-pass membrane protein</topology>
    </subcellularLocation>
</comment>
<keyword evidence="3 9" id="KW-1003">Cell membrane</keyword>
<keyword evidence="11" id="KW-1185">Reference proteome</keyword>
<evidence type="ECO:0000313" key="11">
    <source>
        <dbReference type="Proteomes" id="UP000307000"/>
    </source>
</evidence>
<dbReference type="GO" id="GO:0005886">
    <property type="term" value="C:plasma membrane"/>
    <property type="evidence" value="ECO:0007669"/>
    <property type="project" value="UniProtKB-SubCell"/>
</dbReference>
<evidence type="ECO:0000313" key="10">
    <source>
        <dbReference type="EMBL" id="QCY47756.1"/>
    </source>
</evidence>
<dbReference type="RefSeq" id="WP_138177264.1">
    <property type="nucleotide sequence ID" value="NZ_BAAAGL010000011.1"/>
</dbReference>
<comment type="similarity">
    <text evidence="9">Belongs to the MscL family.</text>
</comment>
<keyword evidence="6 9" id="KW-0406">Ion transport</keyword>
<dbReference type="EMBL" id="CP034412">
    <property type="protein sequence ID" value="QCY47756.1"/>
    <property type="molecule type" value="Genomic_DNA"/>
</dbReference>
<feature type="transmembrane region" description="Helical" evidence="9">
    <location>
        <begin position="64"/>
        <end position="93"/>
    </location>
</feature>
<comment type="function">
    <text evidence="9">Channel that opens in response to stretch forces in the membrane lipid bilayer. May participate in the regulation of osmotic pressure changes within the cell.</text>
</comment>
<proteinExistence type="inferred from homology"/>
<evidence type="ECO:0000256" key="4">
    <source>
        <dbReference type="ARBA" id="ARBA00022692"/>
    </source>
</evidence>
<evidence type="ECO:0000256" key="9">
    <source>
        <dbReference type="HAMAP-Rule" id="MF_00115"/>
    </source>
</evidence>